<reference evidence="2 3" key="1">
    <citation type="submission" date="2020-02" db="EMBL/GenBank/DDBJ databases">
        <title>Aliifodinibius halophilus 2W32, complete genome.</title>
        <authorList>
            <person name="Li Y."/>
            <person name="Wu S."/>
        </authorList>
    </citation>
    <scope>NUCLEOTIDE SEQUENCE [LARGE SCALE GENOMIC DNA]</scope>
    <source>
        <strain evidence="2 3">2W32</strain>
    </source>
</reference>
<name>A0A6M1TAN0_9BACT</name>
<evidence type="ECO:0008006" key="4">
    <source>
        <dbReference type="Google" id="ProtNLM"/>
    </source>
</evidence>
<gene>
    <name evidence="2" type="ORF">G3569_03465</name>
</gene>
<dbReference type="AlphaFoldDB" id="A0A6M1TAN0"/>
<comment type="caution">
    <text evidence="2">The sequence shown here is derived from an EMBL/GenBank/DDBJ whole genome shotgun (WGS) entry which is preliminary data.</text>
</comment>
<protein>
    <recommendedName>
        <fullName evidence="4">Flagellar assembly protein FliH/Type III secretion system HrpE domain-containing protein</fullName>
    </recommendedName>
</protein>
<dbReference type="Proteomes" id="UP000479132">
    <property type="component" value="Unassembled WGS sequence"/>
</dbReference>
<sequence>MEDQKIFNTDQVSWYEDDDNQLDYQVAFEEAESFKTDPLVQEGVNETDEPQQQQVDVKELLRERDQKWKERIKKSRAAAFSKGVEQGKQQGYEQAEKEFKQKEQQLEMMFEKAHMEWHARHEALNPGLLDLVFEIVEEIVGLPVENPAIRESLEEELSVLLHGAEEEIKPLVRVSESDYKFVEELVEKYAPEATLTIRVSEDCNPGEFEFETDKKMVVYRFKEMLNDFRENLSLPSWK</sequence>
<feature type="coiled-coil region" evidence="1">
    <location>
        <begin position="85"/>
        <end position="112"/>
    </location>
</feature>
<keyword evidence="3" id="KW-1185">Reference proteome</keyword>
<proteinExistence type="predicted"/>
<evidence type="ECO:0000313" key="2">
    <source>
        <dbReference type="EMBL" id="NGP87402.1"/>
    </source>
</evidence>
<keyword evidence="1" id="KW-0175">Coiled coil</keyword>
<accession>A0A6M1TAN0</accession>
<organism evidence="2 3">
    <name type="scientific">Fodinibius halophilus</name>
    <dbReference type="NCBI Taxonomy" id="1736908"/>
    <lineage>
        <taxon>Bacteria</taxon>
        <taxon>Pseudomonadati</taxon>
        <taxon>Balneolota</taxon>
        <taxon>Balneolia</taxon>
        <taxon>Balneolales</taxon>
        <taxon>Balneolaceae</taxon>
        <taxon>Fodinibius</taxon>
    </lineage>
</organism>
<dbReference type="EMBL" id="JAALLS010000003">
    <property type="protein sequence ID" value="NGP87402.1"/>
    <property type="molecule type" value="Genomic_DNA"/>
</dbReference>
<evidence type="ECO:0000313" key="3">
    <source>
        <dbReference type="Proteomes" id="UP000479132"/>
    </source>
</evidence>
<evidence type="ECO:0000256" key="1">
    <source>
        <dbReference type="SAM" id="Coils"/>
    </source>
</evidence>
<dbReference type="RefSeq" id="WP_165266125.1">
    <property type="nucleotide sequence ID" value="NZ_JAALLS010000003.1"/>
</dbReference>